<protein>
    <submittedName>
        <fullName evidence="1">Uncharacterized protein</fullName>
    </submittedName>
</protein>
<dbReference type="EMBL" id="PP542043">
    <property type="protein sequence ID" value="XDO01995.1"/>
    <property type="molecule type" value="Genomic_DNA"/>
</dbReference>
<organism evidence="1">
    <name type="scientific">Florenciella sp. virus SA2</name>
    <dbReference type="NCBI Taxonomy" id="3240092"/>
    <lineage>
        <taxon>Viruses</taxon>
    </lineage>
</organism>
<name>A0AB39JBD6_9VIRU</name>
<evidence type="ECO:0000313" key="1">
    <source>
        <dbReference type="EMBL" id="XDO01995.1"/>
    </source>
</evidence>
<proteinExistence type="predicted"/>
<gene>
    <name evidence="1" type="ORF">FloV-SA2_00176</name>
</gene>
<accession>A0AB39JBD6</accession>
<reference evidence="1" key="1">
    <citation type="submission" date="2024-03" db="EMBL/GenBank/DDBJ databases">
        <title>Eukaryotic viruses encode the ribosomal protein eL40.</title>
        <authorList>
            <person name="Thomy J."/>
            <person name="Schvarcz C.R."/>
            <person name="McBeain K.A."/>
            <person name="Edwards K.F."/>
            <person name="Steward G.F."/>
        </authorList>
    </citation>
    <scope>NUCLEOTIDE SEQUENCE</scope>
    <source>
        <strain evidence="1">FloV-SA2</strain>
    </source>
</reference>
<sequence>MNTIKKFLKIIPEKQMPLGRWCHPQYVKTCSSKMQDRKAELANIDNSLDVRTQETNIKANKYDSSEDMLLTIMYNKSNTMH</sequence>